<dbReference type="GO" id="GO:0046872">
    <property type="term" value="F:metal ion binding"/>
    <property type="evidence" value="ECO:0007669"/>
    <property type="project" value="UniProtKB-KW"/>
</dbReference>
<evidence type="ECO:0000259" key="3">
    <source>
        <dbReference type="SMART" id="SM00477"/>
    </source>
</evidence>
<accession>A0A0A2M7S9</accession>
<dbReference type="STRING" id="1121899.GCA_000430025_02513"/>
<dbReference type="GO" id="GO:0004519">
    <property type="term" value="F:endonuclease activity"/>
    <property type="evidence" value="ECO:0007669"/>
    <property type="project" value="UniProtKB-KW"/>
</dbReference>
<evidence type="ECO:0000256" key="2">
    <source>
        <dbReference type="PIRSR" id="PIRSR640255-2"/>
    </source>
</evidence>
<dbReference type="SMART" id="SM00477">
    <property type="entry name" value="NUC"/>
    <property type="match status" value="1"/>
</dbReference>
<dbReference type="InterPro" id="IPR001604">
    <property type="entry name" value="Endo_G_ENPP1-like_dom"/>
</dbReference>
<keyword evidence="5" id="KW-0540">Nuclease</keyword>
<evidence type="ECO:0000259" key="4">
    <source>
        <dbReference type="SMART" id="SM00892"/>
    </source>
</evidence>
<dbReference type="InterPro" id="IPR020821">
    <property type="entry name" value="ENPP1-3/EXOG-like_nuc-like"/>
</dbReference>
<dbReference type="PANTHER" id="PTHR13966:SF5">
    <property type="entry name" value="ENDONUCLEASE G, MITOCHONDRIAL"/>
    <property type="match status" value="1"/>
</dbReference>
<keyword evidence="2" id="KW-0479">Metal-binding</keyword>
<dbReference type="Pfam" id="PF01223">
    <property type="entry name" value="Endonuclease_NS"/>
    <property type="match status" value="1"/>
</dbReference>
<dbReference type="GO" id="GO:0016787">
    <property type="term" value="F:hydrolase activity"/>
    <property type="evidence" value="ECO:0007669"/>
    <property type="project" value="InterPro"/>
</dbReference>
<dbReference type="SUPFAM" id="SSF54060">
    <property type="entry name" value="His-Me finger endonucleases"/>
    <property type="match status" value="1"/>
</dbReference>
<feature type="domain" description="ENPP1-3/EXOG-like endonuclease/phosphodiesterase" evidence="3">
    <location>
        <begin position="59"/>
        <end position="249"/>
    </location>
</feature>
<dbReference type="InterPro" id="IPR040255">
    <property type="entry name" value="Non-specific_endonuclease"/>
</dbReference>
<organism evidence="5 6">
    <name type="scientific">Flavobacterium suncheonense GH29-5 = DSM 17707</name>
    <dbReference type="NCBI Taxonomy" id="1121899"/>
    <lineage>
        <taxon>Bacteria</taxon>
        <taxon>Pseudomonadati</taxon>
        <taxon>Bacteroidota</taxon>
        <taxon>Flavobacteriia</taxon>
        <taxon>Flavobacteriales</taxon>
        <taxon>Flavobacteriaceae</taxon>
        <taxon>Flavobacterium</taxon>
    </lineage>
</organism>
<dbReference type="AlphaFoldDB" id="A0A0A2M7S9"/>
<sequence length="265" mass="30763">MISFLFFALLLVSCREKATAEAEPVVSVNKESQKVEAVQAIAPNFDFYPTSTTGVVVKRNHYAFSYSEEHEQSEWVAYELSAEDFSNRDFERPFFIEDPKVKTHSADWRNYKNSGYDKGHLCPAGDRKKNYESYKETFYTSNIAPQRHDFNDGVWNRLEQKVRYWAKKYDGLYVVTGGVLSENLKTIGREKVSVPNYFYKVLMTRDGQRMIGFLVPHKDSDAPLYEFVVDVDTIEKMTGIDFFFKLPDAIEAKLEKANDYKGWSF</sequence>
<dbReference type="InterPro" id="IPR044929">
    <property type="entry name" value="DNA/RNA_non-sp_Endonuclease_sf"/>
</dbReference>
<keyword evidence="6" id="KW-1185">Reference proteome</keyword>
<gene>
    <name evidence="5" type="ORF">Q764_11960</name>
</gene>
<feature type="active site" description="Proton acceptor" evidence="1">
    <location>
        <position position="120"/>
    </location>
</feature>
<comment type="caution">
    <text evidence="5">The sequence shown here is derived from an EMBL/GenBank/DDBJ whole genome shotgun (WGS) entry which is preliminary data.</text>
</comment>
<keyword evidence="5" id="KW-0255">Endonuclease</keyword>
<evidence type="ECO:0000256" key="1">
    <source>
        <dbReference type="PIRSR" id="PIRSR640255-1"/>
    </source>
</evidence>
<keyword evidence="5" id="KW-0378">Hydrolase</keyword>
<evidence type="ECO:0000313" key="5">
    <source>
        <dbReference type="EMBL" id="KGO88339.1"/>
    </source>
</evidence>
<dbReference type="Gene3D" id="3.40.570.10">
    <property type="entry name" value="Extracellular Endonuclease, subunit A"/>
    <property type="match status" value="1"/>
</dbReference>
<protein>
    <submittedName>
        <fullName evidence="5">Endonuclease</fullName>
    </submittedName>
</protein>
<name>A0A0A2M7S9_9FLAO</name>
<evidence type="ECO:0000313" key="6">
    <source>
        <dbReference type="Proteomes" id="UP000030121"/>
    </source>
</evidence>
<dbReference type="InterPro" id="IPR044925">
    <property type="entry name" value="His-Me_finger_sf"/>
</dbReference>
<feature type="domain" description="DNA/RNA non-specific endonuclease/pyrophosphatase/phosphodiesterase" evidence="4">
    <location>
        <begin position="58"/>
        <end position="249"/>
    </location>
</feature>
<proteinExistence type="predicted"/>
<dbReference type="GO" id="GO:0003676">
    <property type="term" value="F:nucleic acid binding"/>
    <property type="evidence" value="ECO:0007669"/>
    <property type="project" value="InterPro"/>
</dbReference>
<dbReference type="eggNOG" id="COG1864">
    <property type="taxonomic scope" value="Bacteria"/>
</dbReference>
<reference evidence="5 6" key="1">
    <citation type="submission" date="2013-09" db="EMBL/GenBank/DDBJ databases">
        <authorList>
            <person name="Zeng Z."/>
            <person name="Chen C."/>
        </authorList>
    </citation>
    <scope>NUCLEOTIDE SEQUENCE [LARGE SCALE GENOMIC DNA]</scope>
    <source>
        <strain evidence="5 6">GH29-5</strain>
    </source>
</reference>
<dbReference type="Proteomes" id="UP000030121">
    <property type="component" value="Unassembled WGS sequence"/>
</dbReference>
<dbReference type="EMBL" id="JRLW01000016">
    <property type="protein sequence ID" value="KGO88339.1"/>
    <property type="molecule type" value="Genomic_DNA"/>
</dbReference>
<feature type="binding site" evidence="2">
    <location>
        <position position="151"/>
    </location>
    <ligand>
        <name>Mg(2+)</name>
        <dbReference type="ChEBI" id="CHEBI:18420"/>
        <note>catalytic</note>
    </ligand>
</feature>
<dbReference type="SMART" id="SM00892">
    <property type="entry name" value="Endonuclease_NS"/>
    <property type="match status" value="1"/>
</dbReference>
<dbReference type="PANTHER" id="PTHR13966">
    <property type="entry name" value="ENDONUCLEASE RELATED"/>
    <property type="match status" value="1"/>
</dbReference>